<accession>A0A7G3UCI0</accession>
<dbReference type="AlphaFoldDB" id="A0A7G3UCI0"/>
<evidence type="ECO:0008006" key="4">
    <source>
        <dbReference type="Google" id="ProtNLM"/>
    </source>
</evidence>
<evidence type="ECO:0000313" key="2">
    <source>
        <dbReference type="EMBL" id="QKM66830.1"/>
    </source>
</evidence>
<dbReference type="InterPro" id="IPR026467">
    <property type="entry name" value="Ser/Gly_Cys_C_dom"/>
</dbReference>
<keyword evidence="1" id="KW-0472">Membrane</keyword>
<organism evidence="2 3">
    <name type="scientific">Streptomyces tsukubensis (strain DSM 42081 / NBRC 108919 / NRRL 18488 / 9993)</name>
    <dbReference type="NCBI Taxonomy" id="1114943"/>
    <lineage>
        <taxon>Bacteria</taxon>
        <taxon>Bacillati</taxon>
        <taxon>Actinomycetota</taxon>
        <taxon>Actinomycetes</taxon>
        <taxon>Kitasatosporales</taxon>
        <taxon>Streptomycetaceae</taxon>
        <taxon>Streptomyces</taxon>
    </lineage>
</organism>
<keyword evidence="1" id="KW-0812">Transmembrane</keyword>
<keyword evidence="1" id="KW-1133">Transmembrane helix</keyword>
<evidence type="ECO:0000256" key="1">
    <source>
        <dbReference type="SAM" id="Phobius"/>
    </source>
</evidence>
<feature type="transmembrane region" description="Helical" evidence="1">
    <location>
        <begin position="176"/>
        <end position="195"/>
    </location>
</feature>
<evidence type="ECO:0000313" key="3">
    <source>
        <dbReference type="Proteomes" id="UP000005940"/>
    </source>
</evidence>
<feature type="transmembrane region" description="Helical" evidence="1">
    <location>
        <begin position="149"/>
        <end position="170"/>
    </location>
</feature>
<sequence length="324" mass="31757">MDLQTIGVVAVFVVAALTVALSCAAFATRARPHGGRVSTTGVIDVYDAAFLRGGPLRVADTVIAHLHDKKYLAVARPGTVSVLRGGAGEDVPKAALALARSTENSVLSTLRRAVAFSPAVQGIGDRLHSRGLLAPPSAARRAVHLWAKIQFLALFLAAPAAIGLTIYLSVSDEPGAVVFLTPVVVIGVIVTGRCGQVTRGRLTAEGRSTLKVYVMGHRVDGRVSAKVAMRGPKAITDTTVRDLMIAAAAIPLTSYAISGTNGSPTAAFVPTWCGTADDGGGSDGGCGGGGCGGGSGGGCGGGGGGGGGCGGGGGGGGGCGGGGA</sequence>
<dbReference type="RefSeq" id="WP_130584685.1">
    <property type="nucleotide sequence ID" value="NZ_CP029159.1"/>
</dbReference>
<name>A0A7G3UCI0_STRT9</name>
<dbReference type="EMBL" id="CP029159">
    <property type="protein sequence ID" value="QKM66830.1"/>
    <property type="molecule type" value="Genomic_DNA"/>
</dbReference>
<proteinExistence type="predicted"/>
<reference evidence="2 3" key="1">
    <citation type="journal article" date="2012" name="J. Bacteriol.">
        <title>Draft genome of Streptomyces tsukubaensis NRRL 18488, the producer of the clinically important immunosuppressant tacrolimus (FK506).</title>
        <authorList>
            <person name="Barreiro C."/>
            <person name="Prieto C."/>
            <person name="Sola-Landa A."/>
            <person name="Solera E."/>
            <person name="Martinez-Castro M."/>
            <person name="Perez-Redondo R."/>
            <person name="Garcia-Estrada C."/>
            <person name="Aparicio J.F."/>
            <person name="Fernandez-Martinez L.T."/>
            <person name="Santos-Aberturas J."/>
            <person name="Salehi-Najafabadi Z."/>
            <person name="Rodriguez-Garcia A."/>
            <person name="Tauch A."/>
            <person name="Martin J.F."/>
        </authorList>
    </citation>
    <scope>NUCLEOTIDE SEQUENCE [LARGE SCALE GENOMIC DNA]</scope>
    <source>
        <strain evidence="3">DSM 42081 / NBRC 108919 / NRRL 18488 / 9993</strain>
    </source>
</reference>
<dbReference type="NCBIfam" id="TIGR04222">
    <property type="entry name" value="near_uncomplex"/>
    <property type="match status" value="1"/>
</dbReference>
<keyword evidence="3" id="KW-1185">Reference proteome</keyword>
<protein>
    <recommendedName>
        <fullName evidence="4">TIGR04222 domain-containing membrane protein</fullName>
    </recommendedName>
</protein>
<dbReference type="Proteomes" id="UP000005940">
    <property type="component" value="Chromosome"/>
</dbReference>
<gene>
    <name evidence="2" type="ORF">STSU_006270</name>
</gene>
<feature type="transmembrane region" description="Helical" evidence="1">
    <location>
        <begin position="6"/>
        <end position="27"/>
    </location>
</feature>